<evidence type="ECO:0000256" key="2">
    <source>
        <dbReference type="ARBA" id="ARBA00022692"/>
    </source>
</evidence>
<dbReference type="InterPro" id="IPR052337">
    <property type="entry name" value="SAT4-like"/>
</dbReference>
<accession>A0A136IZL2</accession>
<proteinExistence type="inferred from homology"/>
<keyword evidence="2 7" id="KW-0812">Transmembrane</keyword>
<comment type="similarity">
    <text evidence="5">Belongs to the SAT4 family.</text>
</comment>
<feature type="region of interest" description="Disordered" evidence="6">
    <location>
        <begin position="496"/>
        <end position="524"/>
    </location>
</feature>
<keyword evidence="10" id="KW-1185">Reference proteome</keyword>
<evidence type="ECO:0000256" key="4">
    <source>
        <dbReference type="ARBA" id="ARBA00023136"/>
    </source>
</evidence>
<dbReference type="AlphaFoldDB" id="A0A136IZL2"/>
<dbReference type="GO" id="GO:0016020">
    <property type="term" value="C:membrane"/>
    <property type="evidence" value="ECO:0007669"/>
    <property type="project" value="UniProtKB-SubCell"/>
</dbReference>
<evidence type="ECO:0000256" key="5">
    <source>
        <dbReference type="ARBA" id="ARBA00038359"/>
    </source>
</evidence>
<evidence type="ECO:0000256" key="6">
    <source>
        <dbReference type="SAM" id="MobiDB-lite"/>
    </source>
</evidence>
<keyword evidence="4 7" id="KW-0472">Membrane</keyword>
<organism evidence="9 10">
    <name type="scientific">Microdochium bolleyi</name>
    <dbReference type="NCBI Taxonomy" id="196109"/>
    <lineage>
        <taxon>Eukaryota</taxon>
        <taxon>Fungi</taxon>
        <taxon>Dikarya</taxon>
        <taxon>Ascomycota</taxon>
        <taxon>Pezizomycotina</taxon>
        <taxon>Sordariomycetes</taxon>
        <taxon>Xylariomycetidae</taxon>
        <taxon>Xylariales</taxon>
        <taxon>Microdochiaceae</taxon>
        <taxon>Microdochium</taxon>
    </lineage>
</organism>
<feature type="transmembrane region" description="Helical" evidence="7">
    <location>
        <begin position="185"/>
        <end position="210"/>
    </location>
</feature>
<feature type="compositionally biased region" description="Basic and acidic residues" evidence="6">
    <location>
        <begin position="513"/>
        <end position="524"/>
    </location>
</feature>
<dbReference type="STRING" id="196109.A0A136IZL2"/>
<reference evidence="10" key="1">
    <citation type="submission" date="2016-02" db="EMBL/GenBank/DDBJ databases">
        <title>Draft genome sequence of Microdochium bolleyi, a fungal endophyte of beachgrass.</title>
        <authorList>
            <consortium name="DOE Joint Genome Institute"/>
            <person name="David A.S."/>
            <person name="May G."/>
            <person name="Haridas S."/>
            <person name="Lim J."/>
            <person name="Wang M."/>
            <person name="Labutti K."/>
            <person name="Lipzen A."/>
            <person name="Barry K."/>
            <person name="Grigoriev I.V."/>
        </authorList>
    </citation>
    <scope>NUCLEOTIDE SEQUENCE [LARGE SCALE GENOMIC DNA]</scope>
    <source>
        <strain evidence="10">J235TASD1</strain>
    </source>
</reference>
<dbReference type="OrthoDB" id="3648173at2759"/>
<feature type="transmembrane region" description="Helical" evidence="7">
    <location>
        <begin position="61"/>
        <end position="83"/>
    </location>
</feature>
<sequence length="524" mass="56931">MASSQLLAVRATAPYDVPETLPAGRGIHIWRTAVIMPFITFMFVCMRFYSKLVMKKVKLRLDDYIVAATFVASIVHAVLMANATYNGMGLHIWQYTPDLNARYYLWIGISSEFYAICLMGFKSSLILLYLQLFGATNRKFRYCCYALLFYTCGYITCNMFTEFLGCQPIQKKWNQSVEGRCINSVLANILYGFGHMSSDLMIGILPLPMVWRMKFKTTKEKVGLSLVLTCGFIAWAVACVRWAIGTYNMLSYDRPWWAGISFLFSILEVHTGIICCCVATSGPCLRLFFKNVKTMTAKTAARYSSTSSSSDNGASQFARHSISVAKSGVRRLSHAAMHPGSVISIPAIHSHSHSRSISKPSISGPIMAPHPEAAVTAPPPMADVPSFRAQRDAPPAPPTFVFPYYGGGGGSIGSYGPGGQVYGNANANGYNNGYSYDYGTGYGYGYADSQPAGHENVSTSLQPYHGGADLSDMFFPPTTTSMSSSGAAASAPYGPYSYSSDGSGGSSGTGGKRMSDEENLLRIA</sequence>
<dbReference type="InterPro" id="IPR049326">
    <property type="entry name" value="Rhodopsin_dom_fungi"/>
</dbReference>
<dbReference type="Pfam" id="PF20684">
    <property type="entry name" value="Fung_rhodopsin"/>
    <property type="match status" value="1"/>
</dbReference>
<dbReference type="Proteomes" id="UP000070501">
    <property type="component" value="Unassembled WGS sequence"/>
</dbReference>
<feature type="transmembrane region" description="Helical" evidence="7">
    <location>
        <begin position="222"/>
        <end position="244"/>
    </location>
</feature>
<evidence type="ECO:0000256" key="7">
    <source>
        <dbReference type="SAM" id="Phobius"/>
    </source>
</evidence>
<feature type="transmembrane region" description="Helical" evidence="7">
    <location>
        <begin position="256"/>
        <end position="289"/>
    </location>
</feature>
<evidence type="ECO:0000259" key="8">
    <source>
        <dbReference type="Pfam" id="PF20684"/>
    </source>
</evidence>
<feature type="transmembrane region" description="Helical" evidence="7">
    <location>
        <begin position="142"/>
        <end position="165"/>
    </location>
</feature>
<feature type="transmembrane region" description="Helical" evidence="7">
    <location>
        <begin position="29"/>
        <end position="49"/>
    </location>
</feature>
<protein>
    <recommendedName>
        <fullName evidence="8">Rhodopsin domain-containing protein</fullName>
    </recommendedName>
</protein>
<gene>
    <name evidence="9" type="ORF">Micbo1qcDRAFT_196387</name>
</gene>
<feature type="compositionally biased region" description="Gly residues" evidence="6">
    <location>
        <begin position="502"/>
        <end position="511"/>
    </location>
</feature>
<feature type="transmembrane region" description="Helical" evidence="7">
    <location>
        <begin position="103"/>
        <end position="130"/>
    </location>
</feature>
<name>A0A136IZL2_9PEZI</name>
<evidence type="ECO:0000256" key="1">
    <source>
        <dbReference type="ARBA" id="ARBA00004141"/>
    </source>
</evidence>
<keyword evidence="3 7" id="KW-1133">Transmembrane helix</keyword>
<evidence type="ECO:0000256" key="3">
    <source>
        <dbReference type="ARBA" id="ARBA00022989"/>
    </source>
</evidence>
<evidence type="ECO:0000313" key="10">
    <source>
        <dbReference type="Proteomes" id="UP000070501"/>
    </source>
</evidence>
<feature type="domain" description="Rhodopsin" evidence="8">
    <location>
        <begin position="46"/>
        <end position="285"/>
    </location>
</feature>
<dbReference type="EMBL" id="KQ964253">
    <property type="protein sequence ID" value="KXJ90244.1"/>
    <property type="molecule type" value="Genomic_DNA"/>
</dbReference>
<dbReference type="PANTHER" id="PTHR33048">
    <property type="entry name" value="PTH11-LIKE INTEGRAL MEMBRANE PROTEIN (AFU_ORTHOLOGUE AFUA_5G11245)"/>
    <property type="match status" value="1"/>
</dbReference>
<dbReference type="InParanoid" id="A0A136IZL2"/>
<comment type="subcellular location">
    <subcellularLocation>
        <location evidence="1">Membrane</location>
        <topology evidence="1">Multi-pass membrane protein</topology>
    </subcellularLocation>
</comment>
<evidence type="ECO:0000313" key="9">
    <source>
        <dbReference type="EMBL" id="KXJ90244.1"/>
    </source>
</evidence>
<dbReference type="PANTHER" id="PTHR33048:SF47">
    <property type="entry name" value="INTEGRAL MEMBRANE PROTEIN-RELATED"/>
    <property type="match status" value="1"/>
</dbReference>